<comment type="function">
    <text evidence="1">Thiol-specific peroxidase that catalyzes the reduction of hydrogen peroxide and organic hydroperoxides to water and alcohols, respectively. Plays a role in cell protection against oxidative stress by detoxifying peroxides and as sensor of hydrogen peroxide-mediated signaling events.</text>
</comment>
<name>A0ABQ1BP30_9MYCO</name>
<dbReference type="InterPro" id="IPR013766">
    <property type="entry name" value="Thioredoxin_domain"/>
</dbReference>
<evidence type="ECO:0000256" key="7">
    <source>
        <dbReference type="ARBA" id="ARBA00023284"/>
    </source>
</evidence>
<dbReference type="PROSITE" id="PS51352">
    <property type="entry name" value="THIOREDOXIN_2"/>
    <property type="match status" value="1"/>
</dbReference>
<reference evidence="13 14" key="1">
    <citation type="journal article" date="2019" name="Emerg. Microbes Infect.">
        <title>Comprehensive subspecies identification of 175 nontuberculous mycobacteria species based on 7547 genomic profiles.</title>
        <authorList>
            <person name="Matsumoto Y."/>
            <person name="Kinjo T."/>
            <person name="Motooka D."/>
            <person name="Nabeya D."/>
            <person name="Jung N."/>
            <person name="Uechi K."/>
            <person name="Horii T."/>
            <person name="Iida T."/>
            <person name="Fujita J."/>
            <person name="Nakamura S."/>
        </authorList>
    </citation>
    <scope>NUCLEOTIDE SEQUENCE [LARGE SCALE GENOMIC DNA]</scope>
    <source>
        <strain evidence="13 14">JCM 13573</strain>
    </source>
</reference>
<evidence type="ECO:0000259" key="12">
    <source>
        <dbReference type="PROSITE" id="PS51352"/>
    </source>
</evidence>
<feature type="domain" description="Thioredoxin" evidence="12">
    <location>
        <begin position="31"/>
        <end position="202"/>
    </location>
</feature>
<keyword evidence="14" id="KW-1185">Reference proteome</keyword>
<keyword evidence="3" id="KW-0575">Peroxidase</keyword>
<evidence type="ECO:0000256" key="6">
    <source>
        <dbReference type="ARBA" id="ARBA00023157"/>
    </source>
</evidence>
<comment type="caution">
    <text evidence="13">The sequence shown here is derived from an EMBL/GenBank/DDBJ whole genome shotgun (WGS) entry which is preliminary data.</text>
</comment>
<dbReference type="Gene3D" id="3.40.30.10">
    <property type="entry name" value="Glutaredoxin"/>
    <property type="match status" value="1"/>
</dbReference>
<evidence type="ECO:0000256" key="10">
    <source>
        <dbReference type="ARBA" id="ARBA00041373"/>
    </source>
</evidence>
<evidence type="ECO:0000313" key="14">
    <source>
        <dbReference type="Proteomes" id="UP000465306"/>
    </source>
</evidence>
<dbReference type="InterPro" id="IPR050924">
    <property type="entry name" value="Peroxiredoxin_BCP/PrxQ"/>
</dbReference>
<dbReference type="RefSeq" id="WP_163703878.1">
    <property type="nucleotide sequence ID" value="NZ_BLKU01000005.1"/>
</dbReference>
<keyword evidence="7" id="KW-0676">Redox-active center</keyword>
<dbReference type="InterPro" id="IPR036249">
    <property type="entry name" value="Thioredoxin-like_sf"/>
</dbReference>
<dbReference type="Pfam" id="PF00578">
    <property type="entry name" value="AhpC-TSA"/>
    <property type="match status" value="1"/>
</dbReference>
<evidence type="ECO:0000256" key="3">
    <source>
        <dbReference type="ARBA" id="ARBA00022559"/>
    </source>
</evidence>
<dbReference type="Proteomes" id="UP000465306">
    <property type="component" value="Unassembled WGS sequence"/>
</dbReference>
<dbReference type="CDD" id="cd02970">
    <property type="entry name" value="PRX_like2"/>
    <property type="match status" value="1"/>
</dbReference>
<evidence type="ECO:0000256" key="1">
    <source>
        <dbReference type="ARBA" id="ARBA00003330"/>
    </source>
</evidence>
<proteinExistence type="inferred from homology"/>
<dbReference type="PANTHER" id="PTHR42801">
    <property type="entry name" value="THIOREDOXIN-DEPENDENT PEROXIDE REDUCTASE"/>
    <property type="match status" value="1"/>
</dbReference>
<evidence type="ECO:0000256" key="2">
    <source>
        <dbReference type="ARBA" id="ARBA00013017"/>
    </source>
</evidence>
<dbReference type="InterPro" id="IPR000866">
    <property type="entry name" value="AhpC/TSA"/>
</dbReference>
<evidence type="ECO:0000256" key="4">
    <source>
        <dbReference type="ARBA" id="ARBA00022862"/>
    </source>
</evidence>
<keyword evidence="5" id="KW-0560">Oxidoreductase</keyword>
<comment type="catalytic activity">
    <reaction evidence="11">
        <text>a hydroperoxide + [thioredoxin]-dithiol = an alcohol + [thioredoxin]-disulfide + H2O</text>
        <dbReference type="Rhea" id="RHEA:62620"/>
        <dbReference type="Rhea" id="RHEA-COMP:10698"/>
        <dbReference type="Rhea" id="RHEA-COMP:10700"/>
        <dbReference type="ChEBI" id="CHEBI:15377"/>
        <dbReference type="ChEBI" id="CHEBI:29950"/>
        <dbReference type="ChEBI" id="CHEBI:30879"/>
        <dbReference type="ChEBI" id="CHEBI:35924"/>
        <dbReference type="ChEBI" id="CHEBI:50058"/>
        <dbReference type="EC" id="1.11.1.24"/>
    </reaction>
</comment>
<organism evidence="13 14">
    <name type="scientific">Mycobacterium kubicae</name>
    <dbReference type="NCBI Taxonomy" id="120959"/>
    <lineage>
        <taxon>Bacteria</taxon>
        <taxon>Bacillati</taxon>
        <taxon>Actinomycetota</taxon>
        <taxon>Actinomycetes</taxon>
        <taxon>Mycobacteriales</taxon>
        <taxon>Mycobacteriaceae</taxon>
        <taxon>Mycobacterium</taxon>
        <taxon>Mycobacterium simiae complex</taxon>
    </lineage>
</organism>
<keyword evidence="6" id="KW-1015">Disulfide bond</keyword>
<evidence type="ECO:0000256" key="9">
    <source>
        <dbReference type="ARBA" id="ARBA00038489"/>
    </source>
</evidence>
<keyword evidence="4" id="KW-0049">Antioxidant</keyword>
<gene>
    <name evidence="13" type="ORF">MKUB_29630</name>
</gene>
<evidence type="ECO:0000256" key="5">
    <source>
        <dbReference type="ARBA" id="ARBA00023002"/>
    </source>
</evidence>
<dbReference type="SUPFAM" id="SSF52833">
    <property type="entry name" value="Thioredoxin-like"/>
    <property type="match status" value="1"/>
</dbReference>
<evidence type="ECO:0000256" key="11">
    <source>
        <dbReference type="ARBA" id="ARBA00049091"/>
    </source>
</evidence>
<dbReference type="EC" id="1.11.1.24" evidence="2"/>
<comment type="similarity">
    <text evidence="9">Belongs to the peroxiredoxin family. BCP/PrxQ subfamily.</text>
</comment>
<accession>A0ABQ1BP30</accession>
<dbReference type="EMBL" id="BLKU01000005">
    <property type="protein sequence ID" value="GFG65473.1"/>
    <property type="molecule type" value="Genomic_DNA"/>
</dbReference>
<evidence type="ECO:0000256" key="8">
    <source>
        <dbReference type="ARBA" id="ARBA00032824"/>
    </source>
</evidence>
<sequence>MKKSARGPDIAALMDQAVAELADADSLTMVPGVGDPAPKFELPNQIGALVSLDGLLATGPAVLVFYRGVWCPFCTLTLRAYEQYLPDLRSAGASLVGISLQTPDDSLTMAERNRLSYPVLSDLGGAVSSNYGLVFKLPNYLQEVYRQLGHPLPAFNGTDDWELPVSATFVVDRSGLVRFAEALPDYTQRSDPADVLATVMRL</sequence>
<protein>
    <recommendedName>
        <fullName evidence="2">thioredoxin-dependent peroxiredoxin</fullName>
        <ecNumber evidence="2">1.11.1.24</ecNumber>
    </recommendedName>
    <alternativeName>
        <fullName evidence="10">Bacterioferritin comigratory protein</fullName>
    </alternativeName>
    <alternativeName>
        <fullName evidence="8">Thioredoxin peroxidase</fullName>
    </alternativeName>
</protein>
<evidence type="ECO:0000313" key="13">
    <source>
        <dbReference type="EMBL" id="GFG65473.1"/>
    </source>
</evidence>
<dbReference type="PANTHER" id="PTHR42801:SF7">
    <property type="entry name" value="SLL1159 PROTEIN"/>
    <property type="match status" value="1"/>
</dbReference>